<dbReference type="HOGENOM" id="CLU_221942_7_1_1"/>
<dbReference type="Ensembl" id="ENST00000390523.1">
    <property type="protein sequence ID" value="ENSP00000450438.1"/>
    <property type="gene ID" value="ENSG00000211875.1"/>
</dbReference>
<dbReference type="VEuPathDB" id="HostDB:ENSG00000211875"/>
<reference evidence="2" key="3">
    <citation type="journal article" date="2001" name="Science">
        <title>The sequence of the human genome.</title>
        <authorList>
            <person name="Venter J.C."/>
            <person name="Adams M.D."/>
            <person name="Myers E.W."/>
            <person name="Li P.W."/>
            <person name="Mural R.J."/>
            <person name="Sutton G.G."/>
            <person name="Smith H.O."/>
            <person name="Yandell M."/>
            <person name="Evans C.A."/>
            <person name="Holt R.A."/>
            <person name="Gocayne J.D."/>
            <person name="Amanatides P."/>
            <person name="Ballew R.M."/>
            <person name="Huson D.H."/>
            <person name="Wortman J.R."/>
            <person name="Zhang Q."/>
            <person name="Kodira C.D."/>
            <person name="Zheng X.H."/>
            <person name="Chen L."/>
            <person name="Skupski M."/>
            <person name="Subramanian G."/>
            <person name="Thomas P.D."/>
            <person name="Zhang J."/>
            <person name="Gabor Miklos G.L."/>
            <person name="Nelson C."/>
            <person name="Broder S."/>
            <person name="Clark A.G."/>
            <person name="Nadeau J."/>
            <person name="McKusick V.A."/>
            <person name="Zinder N."/>
            <person name="Levine A.J."/>
            <person name="Roberts R.J."/>
            <person name="Simon M."/>
            <person name="Slayman C."/>
            <person name="Hunkapiller M."/>
            <person name="Bolanos R."/>
            <person name="Delcher A."/>
            <person name="Dew I."/>
            <person name="Fasulo D."/>
            <person name="Flanigan M."/>
            <person name="Florea L."/>
            <person name="Halpern A."/>
            <person name="Hannenhalli S."/>
            <person name="Kravitz S."/>
            <person name="Levy S."/>
            <person name="Mobarry C."/>
            <person name="Reinert K."/>
            <person name="Remington K."/>
            <person name="Abu-Threideh J."/>
            <person name="Beasley E."/>
            <person name="Biddick K."/>
            <person name="Bonazzi V."/>
            <person name="Brandon R."/>
            <person name="Cargill M."/>
            <person name="Chandramouliswaran I."/>
            <person name="Charlab R."/>
            <person name="Chaturvedi K."/>
            <person name="Deng Z."/>
            <person name="Di Francesco V."/>
            <person name="Dunn P."/>
            <person name="Eilbeck K."/>
            <person name="Evangelista C."/>
            <person name="Gabrielian A.E."/>
            <person name="Gan W."/>
            <person name="Ge W."/>
            <person name="Gong F."/>
            <person name="Gu Z."/>
            <person name="Guan P."/>
            <person name="Heiman T.J."/>
            <person name="Higgins M.E."/>
            <person name="Ji R.R."/>
            <person name="Ke Z."/>
            <person name="Ketchum K.A."/>
            <person name="Lai Z."/>
            <person name="Lei Y."/>
            <person name="Li Z."/>
            <person name="Li J."/>
            <person name="Liang Y."/>
            <person name="Lin X."/>
            <person name="Lu F."/>
            <person name="Merkulov G.V."/>
            <person name="Milshina N."/>
            <person name="Moore H.M."/>
            <person name="Naik A.K."/>
            <person name="Narayan V.A."/>
            <person name="Neelam B."/>
            <person name="Nusskern D."/>
            <person name="Rusch D.B."/>
            <person name="Salzberg S."/>
            <person name="Shao W."/>
            <person name="Shue B."/>
            <person name="Sun J."/>
            <person name="Wang Z."/>
            <person name="Wang A."/>
            <person name="Wang X."/>
            <person name="Wang J."/>
            <person name="Wei M."/>
            <person name="Wides R."/>
            <person name="Xiao C."/>
            <person name="Yan C."/>
            <person name="Yao A."/>
            <person name="Ye J."/>
            <person name="Zhan M."/>
            <person name="Zhang W."/>
            <person name="Zhang H."/>
            <person name="Zhao Q."/>
            <person name="Zheng L."/>
            <person name="Zhong F."/>
            <person name="Zhong W."/>
            <person name="Zhu S."/>
            <person name="Zhao S."/>
            <person name="Gilbert D."/>
            <person name="Baumhueter S."/>
            <person name="Spier G."/>
            <person name="Carter C."/>
            <person name="Cravchik A."/>
            <person name="Woodage T."/>
            <person name="Ali F."/>
            <person name="An H."/>
            <person name="Awe A."/>
            <person name="Baldwin D."/>
            <person name="Baden H."/>
            <person name="Barnstead M."/>
            <person name="Barrow I."/>
            <person name="Beeson K."/>
            <person name="Busam D."/>
            <person name="Carver A."/>
            <person name="Center A."/>
            <person name="Cheng M.L."/>
            <person name="Curry L."/>
            <person name="Danaher S."/>
            <person name="Davenport L."/>
            <person name="Desilets R."/>
            <person name="Dietz S."/>
            <person name="Dodson K."/>
            <person name="Doup L."/>
            <person name="Ferriera S."/>
            <person name="Garg N."/>
            <person name="Gluecksmann A."/>
            <person name="Hart B."/>
            <person name="Haynes J."/>
            <person name="Haynes C."/>
            <person name="Heiner C."/>
            <person name="Hladun S."/>
            <person name="Hostin D."/>
            <person name="Houck J."/>
            <person name="Howland T."/>
            <person name="Ibegwam C."/>
            <person name="Johnson J."/>
            <person name="Kalush F."/>
            <person name="Kline L."/>
            <person name="Koduru S."/>
            <person name="Love A."/>
            <person name="Mann F."/>
            <person name="May D."/>
            <person name="McCawley S."/>
            <person name="McIntosh T."/>
            <person name="McMullen I."/>
            <person name="Moy M."/>
            <person name="Moy L."/>
            <person name="Murphy B."/>
            <person name="Nelson K."/>
            <person name="Pfannkoch C."/>
            <person name="Pratts E."/>
            <person name="Puri V."/>
            <person name="Qureshi H."/>
            <person name="Reardon M."/>
            <person name="Rodriguez R."/>
            <person name="Rogers Y.H."/>
            <person name="Romblad D."/>
            <person name="Ruhfel B."/>
            <person name="Scott R."/>
            <person name="Sitter C."/>
            <person name="Smallwood M."/>
            <person name="Stewart E."/>
            <person name="Strong R."/>
            <person name="Suh E."/>
            <person name="Thomas R."/>
            <person name="Tint N.N."/>
            <person name="Tse S."/>
            <person name="Vech C."/>
            <person name="Wang G."/>
            <person name="Wetter J."/>
            <person name="Williams S."/>
            <person name="Williams M."/>
            <person name="Windsor S."/>
            <person name="Winn-Deen E."/>
            <person name="Wolfe K."/>
            <person name="Zaveri J."/>
            <person name="Zaveri K."/>
            <person name="Abril J.F."/>
            <person name="Guigo R."/>
            <person name="Campbell M.J."/>
            <person name="Sjolander K.V."/>
            <person name="Karlak B."/>
            <person name="Kejariwal A."/>
            <person name="Mi H."/>
            <person name="Lazareva B."/>
            <person name="Hatton T."/>
            <person name="Narechania A."/>
            <person name="Diemer K."/>
            <person name="Muruganujan A."/>
            <person name="Guo N."/>
            <person name="Sato S."/>
            <person name="Bafna V."/>
            <person name="Istrail S."/>
            <person name="Lippert R."/>
            <person name="Schwartz R."/>
            <person name="Walenz B."/>
            <person name="Yooseph S."/>
            <person name="Allen D."/>
            <person name="Basu A."/>
            <person name="Baxendale J."/>
            <person name="Blick L."/>
            <person name="Caminha M."/>
            <person name="Carnes-Stine J."/>
            <person name="Caulk P."/>
            <person name="Chiang Y.H."/>
            <person name="Coyne M."/>
            <person name="Dahlke C."/>
            <person name="Mays A."/>
            <person name="Dombroski M."/>
            <person name="Donnelly M."/>
            <person name="Ely D."/>
            <person name="Esparham S."/>
            <person name="Fosler C."/>
            <person name="Gire H."/>
            <person name="Glanowski S."/>
            <person name="Glasser K."/>
            <person name="Glodek A."/>
            <person name="Gorokhov M."/>
            <person name="Graham K."/>
            <person name="Gropman B."/>
            <person name="Harris M."/>
            <person name="Heil J."/>
            <person name="Henderson S."/>
            <person name="Hoover J."/>
            <person name="Jennings D."/>
            <person name="Jordan C."/>
            <person name="Jordan J."/>
            <person name="Kasha J."/>
            <person name="Kagan L."/>
            <person name="Kraft C."/>
            <person name="Levitsky A."/>
            <person name="Lewis M."/>
            <person name="Liu X."/>
            <person name="Lopez J."/>
            <person name="Ma D."/>
            <person name="Majoros W."/>
            <person name="McDaniel J."/>
            <person name="Murphy S."/>
            <person name="Newman M."/>
            <person name="Nguyen T."/>
            <person name="Nguyen N."/>
            <person name="Nodell M."/>
            <person name="Pan S."/>
            <person name="Peck J."/>
            <person name="Peterson M."/>
            <person name="Rowe W."/>
            <person name="Sanders R."/>
            <person name="Scott J."/>
            <person name="Simpson M."/>
            <person name="Smith T."/>
            <person name="Sprague A."/>
            <person name="Stockwell T."/>
            <person name="Turner R."/>
            <person name="Venter E."/>
            <person name="Wang M."/>
            <person name="Wen M."/>
            <person name="Wu D."/>
            <person name="Wu M."/>
            <person name="Xia A."/>
            <person name="Zandieh A."/>
            <person name="Zhu X."/>
        </authorList>
    </citation>
    <scope>NUCLEOTIDE SEQUENCE</scope>
</reference>
<reference evidence="1" key="1">
    <citation type="journal article" date="1994" name="Genomics">
        <title>The human T-cell receptor TCRAC/TCRDC (C alpha/C delta) region: organization, sequence, and evolution of 97.6 kb of DNA.</title>
        <authorList>
            <person name="Koop B.F."/>
            <person name="Rowen L."/>
            <person name="Wang K."/>
            <person name="Kuo C.L."/>
            <person name="Seto D."/>
            <person name="Lenstra J.A."/>
            <person name="Howard S."/>
            <person name="Shan W."/>
            <person name="Deshpande P."/>
            <person name="Hood L."/>
        </authorList>
    </citation>
    <scope>NUCLEOTIDE SEQUENCE</scope>
</reference>
<reference evidence="3" key="5">
    <citation type="journal article" date="2004" name="Nature">
        <title>Finishing the euchromatic sequence of the human genome.</title>
        <authorList>
            <consortium name="International Human Genome Sequencing Consortium"/>
        </authorList>
    </citation>
    <scope>NUCLEOTIDE SEQUENCE [LARGE SCALE GENOMIC DNA]</scope>
</reference>
<dbReference type="UCSC" id="uc058zgx.1">
    <property type="organism name" value="human"/>
</dbReference>
<evidence type="ECO:0000313" key="3">
    <source>
        <dbReference type="Ensembl" id="ENSP00000450438.1"/>
    </source>
</evidence>
<evidence type="ECO:0000313" key="1">
    <source>
        <dbReference type="EMBL" id="AAB86780.1"/>
    </source>
</evidence>
<feature type="non-terminal residue" evidence="1">
    <location>
        <position position="1"/>
    </location>
</feature>
<dbReference type="BioMuta" id="TRAJ14"/>
<evidence type="ECO:0000313" key="2">
    <source>
        <dbReference type="EMBL" id="EAW66268.1"/>
    </source>
</evidence>
<reference evidence="2" key="6">
    <citation type="submission" date="2005-09" db="EMBL/GenBank/DDBJ databases">
        <authorList>
            <person name="Mural R.J."/>
            <person name="Istrail S."/>
            <person name="Sutton G."/>
            <person name="Florea L."/>
            <person name="Halpern A.L."/>
            <person name="Mobarry C.M."/>
            <person name="Lippert R."/>
            <person name="Walenz B."/>
            <person name="Shatkay H."/>
            <person name="Dew I."/>
            <person name="Miller J.R."/>
            <person name="Flanigan M.J."/>
            <person name="Edwards N.J."/>
            <person name="Bolanos R."/>
            <person name="Fasulo D."/>
            <person name="Halldorsson B.V."/>
            <person name="Hannenhalli S."/>
            <person name="Turner R."/>
            <person name="Yooseph S."/>
            <person name="Lu F."/>
            <person name="Nusskern D.R."/>
            <person name="Shue B.C."/>
            <person name="Zheng X.H."/>
            <person name="Zhong F."/>
            <person name="Delcher A.L."/>
            <person name="Huson D.H."/>
            <person name="Kravitz S.A."/>
            <person name="Mouchard L."/>
            <person name="Reinert K."/>
            <person name="Remington K.A."/>
            <person name="Clark A.G."/>
            <person name="Waterman M.S."/>
            <person name="Eichler E.E."/>
            <person name="Adams M.D."/>
            <person name="Hunkapiller M.W."/>
            <person name="Myers E.W."/>
            <person name="Venter J.C."/>
        </authorList>
    </citation>
    <scope>NUCLEOTIDE SEQUENCE</scope>
</reference>
<accession>A0N4Z3</accession>
<protein>
    <submittedName>
        <fullName evidence="2">HCG2039775</fullName>
    </submittedName>
    <submittedName>
        <fullName evidence="1">Possible J 14 gene</fullName>
    </submittedName>
    <submittedName>
        <fullName evidence="3">T cell receptor alpha joining 14</fullName>
    </submittedName>
</protein>
<dbReference type="EMBL" id="M94081">
    <property type="protein sequence ID" value="AAB86780.1"/>
    <property type="molecule type" value="Genomic_DNA"/>
</dbReference>
<dbReference type="HGNC" id="HGNC:12042">
    <property type="gene designation" value="TRAJ14"/>
</dbReference>
<feature type="non-terminal residue" evidence="1">
    <location>
        <position position="17"/>
    </location>
</feature>
<dbReference type="EMBL" id="AC243965">
    <property type="status" value="NOT_ANNOTATED_CDS"/>
    <property type="molecule type" value="Genomic_DNA"/>
</dbReference>
<name>A0N4Z3_HUMAN</name>
<dbReference type="Bgee" id="ENSG00000211875">
    <property type="expression patterns" value="Expressed in sural nerve and 60 other cell types or tissues"/>
</dbReference>
<reference evidence="3" key="2">
    <citation type="journal article" date="2001" name="Nature">
        <title>Initial sequencing and analysis of the human genome.</title>
        <authorList>
            <consortium name="International Human Genome Sequencing Consortium"/>
            <person name="Lander E.S."/>
            <person name="Linton L.M."/>
            <person name="Birren B."/>
            <person name="Nusbaum C."/>
            <person name="Zody M.C."/>
            <person name="Baldwin J."/>
            <person name="Devon K."/>
            <person name="Dewar K."/>
            <person name="Doyle M."/>
            <person name="FitzHugh W."/>
            <person name="Funke R."/>
            <person name="Gage D."/>
            <person name="Harris K."/>
            <person name="Heaford A."/>
            <person name="Howland J."/>
            <person name="Kann L."/>
            <person name="Lehoczky J."/>
            <person name="LeVine R."/>
            <person name="McEwan P."/>
            <person name="McKernan K."/>
            <person name="Meldrim J."/>
            <person name="Mesirov J.P."/>
            <person name="Miranda C."/>
            <person name="Morris W."/>
            <person name="Naylor J."/>
            <person name="Raymond C."/>
            <person name="Rosetti M."/>
            <person name="Santos R."/>
            <person name="Sheridan A."/>
            <person name="Sougnez C."/>
            <person name="Stange-Thomann N."/>
            <person name="Stojanovic N."/>
            <person name="Subramanian A."/>
            <person name="Wyman D."/>
            <person name="Rogers J."/>
            <person name="Sulston J."/>
            <person name="Ainscough R."/>
            <person name="Beck S."/>
            <person name="Bentley D."/>
            <person name="Burton J."/>
            <person name="Clee C."/>
            <person name="Carter N."/>
            <person name="Coulson A."/>
            <person name="Deadman R."/>
            <person name="Deloukas P."/>
            <person name="Dunham A."/>
            <person name="Dunham I."/>
            <person name="Durbin R."/>
            <person name="French L."/>
            <person name="Grafham D."/>
            <person name="Gregory S."/>
            <person name="Hubbard T."/>
            <person name="Humphray S."/>
            <person name="Hunt A."/>
            <person name="Jones M."/>
            <person name="Lloyd C."/>
            <person name="McMurray A."/>
            <person name="Matthews L."/>
            <person name="Mercer S."/>
            <person name="Milne S."/>
            <person name="Mullikin J.C."/>
            <person name="Mungall A."/>
            <person name="Plumb R."/>
            <person name="Ross M."/>
            <person name="Shownkeen R."/>
            <person name="Sims S."/>
            <person name="Waterston R.H."/>
            <person name="Wilson R.K."/>
            <person name="Hillier L.W."/>
            <person name="McPherson J.D."/>
            <person name="Marra M.A."/>
            <person name="Mardis E.R."/>
            <person name="Fulton L.A."/>
            <person name="Chinwalla A.T."/>
            <person name="Pepin K.H."/>
            <person name="Gish W.R."/>
            <person name="Chissoe S.L."/>
            <person name="Wendl M.C."/>
            <person name="Delehaunty K.D."/>
            <person name="Miner T.L."/>
            <person name="Delehaunty A."/>
            <person name="Kramer J.B."/>
            <person name="Cook L.L."/>
            <person name="Fulton R.S."/>
            <person name="Johnson D.L."/>
            <person name="Minx P.J."/>
            <person name="Clifton S.W."/>
            <person name="Hawkins T."/>
            <person name="Branscomb E."/>
            <person name="Predki P."/>
            <person name="Richardson P."/>
            <person name="Wenning S."/>
            <person name="Slezak T."/>
            <person name="Doggett N."/>
            <person name="Cheng J.F."/>
            <person name="Olsen A."/>
            <person name="Lucas S."/>
            <person name="Elkin C."/>
            <person name="Uberbacher E."/>
            <person name="Frazier M."/>
            <person name="Gibbs R.A."/>
            <person name="Muzny D.M."/>
            <person name="Scherer S.E."/>
            <person name="Bouck J.B."/>
            <person name="Sodergren E.J."/>
            <person name="Worley K.C."/>
            <person name="Rives C.M."/>
            <person name="Gorrell J.H."/>
            <person name="Metzker M.L."/>
            <person name="Naylor S.L."/>
            <person name="Kucherlapati R.S."/>
            <person name="Nelson D.L."/>
            <person name="Weinstock G.M."/>
            <person name="Sakaki Y."/>
            <person name="Fujiyama A."/>
            <person name="Hattori M."/>
            <person name="Yada T."/>
            <person name="Toyoda A."/>
            <person name="Itoh T."/>
            <person name="Kawagoe C."/>
            <person name="Watanabe H."/>
            <person name="Totoki Y."/>
            <person name="Taylor T."/>
            <person name="Weissenbach J."/>
            <person name="Heilig R."/>
            <person name="Saurin W."/>
            <person name="Artiguenave F."/>
            <person name="Brottier P."/>
            <person name="Bruls T."/>
            <person name="Pelletier E."/>
            <person name="Robert C."/>
            <person name="Wincker P."/>
            <person name="Smith D.R."/>
            <person name="Doucette-Stamm L."/>
            <person name="Rubenfield M."/>
            <person name="Weinstock K."/>
            <person name="Lee H.M."/>
            <person name="Dubois J."/>
            <person name="Rosenthal A."/>
            <person name="Platzer M."/>
            <person name="Nyakatura G."/>
            <person name="Taudien S."/>
            <person name="Rump A."/>
            <person name="Yang H."/>
            <person name="Yu J."/>
            <person name="Wang J."/>
            <person name="Huang G."/>
            <person name="Gu J."/>
            <person name="Hood L."/>
            <person name="Rowen L."/>
            <person name="Madan A."/>
            <person name="Qin S."/>
            <person name="Davis R.W."/>
            <person name="Federspiel N.A."/>
            <person name="Abola A.P."/>
            <person name="Proctor M.J."/>
            <person name="Myers R.M."/>
            <person name="Schmutz J."/>
            <person name="Dickson M."/>
            <person name="Grimwood J."/>
            <person name="Cox D.R."/>
            <person name="Olson M.V."/>
            <person name="Kaul R."/>
            <person name="Raymond C."/>
            <person name="Shimizu N."/>
            <person name="Kawasaki K."/>
            <person name="Minoshima S."/>
            <person name="Evans G.A."/>
            <person name="Athanasiou M."/>
            <person name="Schultz R."/>
            <person name="Roe B.A."/>
            <person name="Chen F."/>
            <person name="Pan H."/>
            <person name="Ramser J."/>
            <person name="Lehrach H."/>
            <person name="Reinhardt R."/>
            <person name="McCombie W.R."/>
            <person name="de la Bastide M."/>
            <person name="Dedhia N."/>
            <person name="Blocker H."/>
            <person name="Hornischer K."/>
            <person name="Nordsiek G."/>
            <person name="Agarwala R."/>
            <person name="Aravind L."/>
            <person name="Bailey J.A."/>
            <person name="Bateman A."/>
            <person name="Batzoglou S."/>
            <person name="Birney E."/>
            <person name="Bork P."/>
            <person name="Brown D.G."/>
            <person name="Burge C.B."/>
            <person name="Cerutti L."/>
            <person name="Chen H.C."/>
            <person name="Church D."/>
            <person name="Clamp M."/>
            <person name="Copley R.R."/>
            <person name="Doerks T."/>
            <person name="Eddy S.R."/>
            <person name="Eichler E.E."/>
            <person name="Furey T.S."/>
            <person name="Galagan J."/>
            <person name="Gilbert J.G."/>
            <person name="Harmon C."/>
            <person name="Hayashizaki Y."/>
            <person name="Haussler D."/>
            <person name="Hermjakob H."/>
            <person name="Hokamp K."/>
            <person name="Jang W."/>
            <person name="Johnson L.S."/>
            <person name="Jones T.A."/>
            <person name="Kasif S."/>
            <person name="Kaspryzk A."/>
            <person name="Kennedy S."/>
            <person name="Kent W.J."/>
            <person name="Kitts P."/>
            <person name="Koonin E.V."/>
            <person name="Korf I."/>
            <person name="Kulp D."/>
            <person name="Lancet D."/>
            <person name="Lowe T.M."/>
            <person name="McLysaght A."/>
            <person name="Mikkelsen T."/>
            <person name="Moran J.V."/>
            <person name="Mulder N."/>
            <person name="Pollara V.J."/>
            <person name="Ponting C.P."/>
            <person name="Schuler G."/>
            <person name="Schultz J."/>
            <person name="Slater G."/>
            <person name="Smit A.F."/>
            <person name="Stupka E."/>
            <person name="Szustakowski J."/>
            <person name="Thierry-Mieg D."/>
            <person name="Thierry-Mieg J."/>
            <person name="Wagner L."/>
            <person name="Wallis J."/>
            <person name="Wheeler R."/>
            <person name="Williams A."/>
            <person name="Wolf Y.I."/>
            <person name="Wolfe K.H."/>
            <person name="Yang S.P."/>
            <person name="Yeh R.F."/>
            <person name="Collins F."/>
            <person name="Guyer M.S."/>
            <person name="Peterson J."/>
            <person name="Felsenfeld A."/>
            <person name="Wetterstrand K.A."/>
            <person name="Patrinos A."/>
            <person name="Morgan M.J."/>
            <person name="de Jong P."/>
            <person name="Catanese J.J."/>
            <person name="Osoegawa K."/>
            <person name="Shizuya H."/>
            <person name="Choi S."/>
            <person name="Chen Y.J."/>
        </authorList>
    </citation>
    <scope>NUCLEOTIDE SEQUENCE [LARGE SCALE GENOMIC DNA]</scope>
</reference>
<keyword evidence="4" id="KW-1185">Reference proteome</keyword>
<reference evidence="3 4" key="4">
    <citation type="journal article" date="2003" name="Nature">
        <title>The DNA sequence and analysis of human chromosome 14.</title>
        <authorList>
            <person name="Heilig R."/>
            <person name="Eckenberg R."/>
            <person name="Petit J.L."/>
            <person name="Fonknechten N."/>
            <person name="Da Silva C."/>
            <person name="Cattolico L."/>
            <person name="Levy M."/>
            <person name="Barbe V."/>
            <person name="de Berardinis V."/>
            <person name="Ureta-Vidal A."/>
            <person name="Pelletier E."/>
            <person name="Vico V."/>
            <person name="Anthouard V."/>
            <person name="Rowen L."/>
            <person name="Madan A."/>
            <person name="Qin S."/>
            <person name="Sun H."/>
            <person name="Du H."/>
            <person name="Pepin K."/>
            <person name="Artiguenave F."/>
            <person name="Robert C."/>
            <person name="Cruaud C."/>
            <person name="Bruls T."/>
            <person name="Jaillon O."/>
            <person name="Friedlander L."/>
            <person name="Samson G."/>
            <person name="Brottier P."/>
            <person name="Cure S."/>
            <person name="Segurens B."/>
            <person name="Aniere F."/>
            <person name="Samain S."/>
            <person name="Crespeau H."/>
            <person name="Abbasi N."/>
            <person name="Aiach N."/>
            <person name="Boscus D."/>
            <person name="Dickhoff R."/>
            <person name="Dors M."/>
            <person name="Dubois I."/>
            <person name="Friedman C."/>
            <person name="Gouyvenoux M."/>
            <person name="James R."/>
            <person name="Madan A."/>
            <person name="Mairey-Estrada B."/>
            <person name="Mangenot S."/>
            <person name="Martins N."/>
            <person name="Menard M."/>
            <person name="Oztas S."/>
            <person name="Ratcliffe A."/>
            <person name="Shaffer T."/>
            <person name="Trask B."/>
            <person name="Vacherie B."/>
            <person name="Bellemere C."/>
            <person name="Belser C."/>
            <person name="Besnard-Gonnet M."/>
            <person name="Bartol-Mavel D."/>
            <person name="Boutard M."/>
            <person name="Briez-Silla S."/>
            <person name="Combette S."/>
            <person name="Dufosse-Laurent V."/>
            <person name="Ferron C."/>
            <person name="Lechaplais C."/>
            <person name="Louesse C."/>
            <person name="Muselet D."/>
            <person name="Magdelenat G."/>
            <person name="Pateau E."/>
            <person name="Petit E."/>
            <person name="Sirvain-Trukniewicz P."/>
            <person name="Trybou A."/>
            <person name="Vega-Czarny N."/>
            <person name="Bataille E."/>
            <person name="Bluet E."/>
            <person name="Bordelais I."/>
            <person name="Dubois M."/>
            <person name="Dumont C."/>
            <person name="Guerin T."/>
            <person name="Haffray S."/>
            <person name="Hammadi R."/>
            <person name="Muanga J."/>
            <person name="Pellouin V."/>
            <person name="Robert D."/>
            <person name="Wunderle E."/>
            <person name="Gauguet G."/>
            <person name="Roy A."/>
            <person name="Sainte-Marthe L."/>
            <person name="Verdier J."/>
            <person name="Verdier-Discala C."/>
            <person name="Hillier L."/>
            <person name="Fulton L."/>
            <person name="McPherson J."/>
            <person name="Matsuda F."/>
            <person name="Wilson R."/>
            <person name="Scarpelli C."/>
            <person name="Gyapay G."/>
            <person name="Wincker P."/>
            <person name="Saurin W."/>
            <person name="Quetier F."/>
            <person name="Waterston R."/>
            <person name="Hood L."/>
            <person name="Weissenbach J."/>
        </authorList>
    </citation>
    <scope>NUCLEOTIDE SEQUENCE [LARGE SCALE GENOMIC DNA]</scope>
</reference>
<reference evidence="3" key="7">
    <citation type="submission" date="2025-05" db="UniProtKB">
        <authorList>
            <consortium name="Ensembl"/>
        </authorList>
    </citation>
    <scope>IDENTIFICATION</scope>
</reference>
<gene>
    <name evidence="3" type="primary">TRAJ14</name>
    <name evidence="1" type="synonym">Tcr-alpha</name>
    <name evidence="2" type="ORF">hCG_2039775</name>
</gene>
<dbReference type="GeneCards" id="TRAJ14"/>
<dbReference type="AGR" id="HGNC:12042"/>
<organism evidence="1">
    <name type="scientific">Homo sapiens</name>
    <name type="common">Human</name>
    <dbReference type="NCBI Taxonomy" id="9606"/>
    <lineage>
        <taxon>Eukaryota</taxon>
        <taxon>Metazoa</taxon>
        <taxon>Chordata</taxon>
        <taxon>Craniata</taxon>
        <taxon>Vertebrata</taxon>
        <taxon>Euteleostomi</taxon>
        <taxon>Mammalia</taxon>
        <taxon>Eutheria</taxon>
        <taxon>Euarchontoglires</taxon>
        <taxon>Primates</taxon>
        <taxon>Haplorrhini</taxon>
        <taxon>Catarrhini</taxon>
        <taxon>Hominidae</taxon>
        <taxon>Homo</taxon>
    </lineage>
</organism>
<proteinExistence type="predicted"/>
<sequence>IYSTFIFGSGTRLSVKP</sequence>
<dbReference type="Proteomes" id="UP000005640">
    <property type="component" value="Chromosome 14"/>
</dbReference>
<dbReference type="AlphaFoldDB" id="A0N4Z3"/>
<evidence type="ECO:0000313" key="4">
    <source>
        <dbReference type="Proteomes" id="UP000005640"/>
    </source>
</evidence>
<dbReference type="EMBL" id="CH471078">
    <property type="protein sequence ID" value="EAW66268.1"/>
    <property type="molecule type" value="Genomic_DNA"/>
</dbReference>